<reference evidence="2" key="1">
    <citation type="submission" date="2022-11" db="UniProtKB">
        <authorList>
            <consortium name="WormBaseParasite"/>
        </authorList>
    </citation>
    <scope>IDENTIFICATION</scope>
</reference>
<evidence type="ECO:0000313" key="1">
    <source>
        <dbReference type="Proteomes" id="UP000887565"/>
    </source>
</evidence>
<organism evidence="1 2">
    <name type="scientific">Romanomermis culicivorax</name>
    <name type="common">Nematode worm</name>
    <dbReference type="NCBI Taxonomy" id="13658"/>
    <lineage>
        <taxon>Eukaryota</taxon>
        <taxon>Metazoa</taxon>
        <taxon>Ecdysozoa</taxon>
        <taxon>Nematoda</taxon>
        <taxon>Enoplea</taxon>
        <taxon>Dorylaimia</taxon>
        <taxon>Mermithida</taxon>
        <taxon>Mermithoidea</taxon>
        <taxon>Mermithidae</taxon>
        <taxon>Romanomermis</taxon>
    </lineage>
</organism>
<protein>
    <submittedName>
        <fullName evidence="2">Uncharacterized protein</fullName>
    </submittedName>
</protein>
<name>A0A915I119_ROMCU</name>
<sequence length="124" mass="12399">MGGLREERRSWGPRGVAVQNDEASITLMSSLMAHNVSSNALGTLGGGFTAATGCCCTIAASIWAPVIIIDGNAATTAVGCALGLACSTVRRMASTAGDDGSPSNRILPTGVAQIVPLAINSSAH</sequence>
<dbReference type="Proteomes" id="UP000887565">
    <property type="component" value="Unplaced"/>
</dbReference>
<keyword evidence="1" id="KW-1185">Reference proteome</keyword>
<dbReference type="WBParaSite" id="nRc.2.0.1.t07513-RA">
    <property type="protein sequence ID" value="nRc.2.0.1.t07513-RA"/>
    <property type="gene ID" value="nRc.2.0.1.g07513"/>
</dbReference>
<proteinExistence type="predicted"/>
<accession>A0A915I119</accession>
<dbReference type="AlphaFoldDB" id="A0A915I119"/>
<evidence type="ECO:0000313" key="2">
    <source>
        <dbReference type="WBParaSite" id="nRc.2.0.1.t07513-RA"/>
    </source>
</evidence>